<dbReference type="InterPro" id="IPR042176">
    <property type="entry name" value="Pantoate_ligase_C"/>
</dbReference>
<evidence type="ECO:0000256" key="13">
    <source>
        <dbReference type="HAMAP-Rule" id="MF_00158"/>
    </source>
</evidence>
<comment type="similarity">
    <text evidence="3 13">Belongs to the pantothenate synthetase family.</text>
</comment>
<feature type="binding site" evidence="13">
    <location>
        <begin position="183"/>
        <end position="186"/>
    </location>
    <ligand>
        <name>ATP</name>
        <dbReference type="ChEBI" id="CHEBI:30616"/>
    </ligand>
</feature>
<dbReference type="PANTHER" id="PTHR21299">
    <property type="entry name" value="CYTIDYLATE KINASE/PANTOATE-BETA-ALANINE LIGASE"/>
    <property type="match status" value="1"/>
</dbReference>
<comment type="subunit">
    <text evidence="13">Homodimer.</text>
</comment>
<evidence type="ECO:0000256" key="12">
    <source>
        <dbReference type="ARBA" id="ARBA00055042"/>
    </source>
</evidence>
<keyword evidence="10 13" id="KW-0067">ATP-binding</keyword>
<dbReference type="Pfam" id="PF02569">
    <property type="entry name" value="Pantoate_ligase"/>
    <property type="match status" value="1"/>
</dbReference>
<keyword evidence="8 13" id="KW-0566">Pantothenate biosynthesis</keyword>
<comment type="pathway">
    <text evidence="2 13">Cofactor biosynthesis; (R)-pantothenate biosynthesis; (R)-pantothenate from (R)-pantoate and beta-alanine: step 1/1.</text>
</comment>
<evidence type="ECO:0000256" key="7">
    <source>
        <dbReference type="ARBA" id="ARBA00022598"/>
    </source>
</evidence>
<keyword evidence="9 13" id="KW-0547">Nucleotide-binding</keyword>
<dbReference type="HAMAP" id="MF_00158">
    <property type="entry name" value="PanC"/>
    <property type="match status" value="1"/>
</dbReference>
<feature type="active site" description="Proton donor" evidence="13">
    <location>
        <position position="37"/>
    </location>
</feature>
<comment type="caution">
    <text evidence="14">The sequence shown here is derived from an EMBL/GenBank/DDBJ whole genome shotgun (WGS) entry which is preliminary data.</text>
</comment>
<evidence type="ECO:0000256" key="1">
    <source>
        <dbReference type="ARBA" id="ARBA00004496"/>
    </source>
</evidence>
<evidence type="ECO:0000256" key="3">
    <source>
        <dbReference type="ARBA" id="ARBA00009256"/>
    </source>
</evidence>
<dbReference type="Gene3D" id="3.30.1300.10">
    <property type="entry name" value="Pantoate-beta-alanine ligase, C-terminal domain"/>
    <property type="match status" value="1"/>
</dbReference>
<organism evidence="14 15">
    <name type="scientific">candidate division WOR-3 bacterium</name>
    <dbReference type="NCBI Taxonomy" id="2052148"/>
    <lineage>
        <taxon>Bacteria</taxon>
        <taxon>Bacteria division WOR-3</taxon>
    </lineage>
</organism>
<comment type="subcellular location">
    <subcellularLocation>
        <location evidence="1 13">Cytoplasm</location>
    </subcellularLocation>
</comment>
<dbReference type="FunFam" id="3.40.50.620:FF:000114">
    <property type="entry name" value="Pantothenate synthetase"/>
    <property type="match status" value="1"/>
</dbReference>
<dbReference type="EMBL" id="DMZY01000188">
    <property type="protein sequence ID" value="HAV92799.1"/>
    <property type="molecule type" value="Genomic_DNA"/>
</dbReference>
<dbReference type="GO" id="GO:0005524">
    <property type="term" value="F:ATP binding"/>
    <property type="evidence" value="ECO:0007669"/>
    <property type="project" value="UniProtKB-KW"/>
</dbReference>
<dbReference type="InterPro" id="IPR004821">
    <property type="entry name" value="Cyt_trans-like"/>
</dbReference>
<evidence type="ECO:0000256" key="2">
    <source>
        <dbReference type="ARBA" id="ARBA00004990"/>
    </source>
</evidence>
<keyword evidence="7 13" id="KW-0436">Ligase</keyword>
<evidence type="ECO:0000256" key="5">
    <source>
        <dbReference type="ARBA" id="ARBA00014155"/>
    </source>
</evidence>
<comment type="catalytic activity">
    <reaction evidence="11 13">
        <text>(R)-pantoate + beta-alanine + ATP = (R)-pantothenate + AMP + diphosphate + H(+)</text>
        <dbReference type="Rhea" id="RHEA:10912"/>
        <dbReference type="ChEBI" id="CHEBI:15378"/>
        <dbReference type="ChEBI" id="CHEBI:15980"/>
        <dbReference type="ChEBI" id="CHEBI:29032"/>
        <dbReference type="ChEBI" id="CHEBI:30616"/>
        <dbReference type="ChEBI" id="CHEBI:33019"/>
        <dbReference type="ChEBI" id="CHEBI:57966"/>
        <dbReference type="ChEBI" id="CHEBI:456215"/>
        <dbReference type="EC" id="6.3.2.1"/>
    </reaction>
</comment>
<feature type="binding site" evidence="13">
    <location>
        <begin position="146"/>
        <end position="149"/>
    </location>
    <ligand>
        <name>ATP</name>
        <dbReference type="ChEBI" id="CHEBI:30616"/>
    </ligand>
</feature>
<evidence type="ECO:0000313" key="14">
    <source>
        <dbReference type="EMBL" id="HAV92799.1"/>
    </source>
</evidence>
<dbReference type="SUPFAM" id="SSF52374">
    <property type="entry name" value="Nucleotidylyl transferase"/>
    <property type="match status" value="1"/>
</dbReference>
<feature type="binding site" evidence="13">
    <location>
        <position position="175"/>
    </location>
    <ligand>
        <name>ATP</name>
        <dbReference type="ChEBI" id="CHEBI:30616"/>
    </ligand>
</feature>
<gene>
    <name evidence="13" type="primary">panC</name>
    <name evidence="14" type="ORF">DCW38_06430</name>
</gene>
<name>A0A350HB83_UNCW3</name>
<dbReference type="NCBIfam" id="TIGR00018">
    <property type="entry name" value="panC"/>
    <property type="match status" value="1"/>
</dbReference>
<evidence type="ECO:0000256" key="8">
    <source>
        <dbReference type="ARBA" id="ARBA00022655"/>
    </source>
</evidence>
<dbReference type="UniPathway" id="UPA00028">
    <property type="reaction ID" value="UER00005"/>
</dbReference>
<feature type="binding site" evidence="13">
    <location>
        <begin position="30"/>
        <end position="37"/>
    </location>
    <ligand>
        <name>ATP</name>
        <dbReference type="ChEBI" id="CHEBI:30616"/>
    </ligand>
</feature>
<evidence type="ECO:0000256" key="6">
    <source>
        <dbReference type="ARBA" id="ARBA00022490"/>
    </source>
</evidence>
<reference evidence="14 15" key="1">
    <citation type="journal article" date="2018" name="Nat. Biotechnol.">
        <title>A standardized bacterial taxonomy based on genome phylogeny substantially revises the tree of life.</title>
        <authorList>
            <person name="Parks D.H."/>
            <person name="Chuvochina M."/>
            <person name="Waite D.W."/>
            <person name="Rinke C."/>
            <person name="Skarshewski A."/>
            <person name="Chaumeil P.A."/>
            <person name="Hugenholtz P."/>
        </authorList>
    </citation>
    <scope>NUCLEOTIDE SEQUENCE [LARGE SCALE GENOMIC DNA]</scope>
    <source>
        <strain evidence="14">UBA9956</strain>
    </source>
</reference>
<dbReference type="GO" id="GO:0015940">
    <property type="term" value="P:pantothenate biosynthetic process"/>
    <property type="evidence" value="ECO:0007669"/>
    <property type="project" value="UniProtKB-UniRule"/>
</dbReference>
<feature type="binding site" evidence="13">
    <location>
        <position position="152"/>
    </location>
    <ligand>
        <name>(R)-pantoate</name>
        <dbReference type="ChEBI" id="CHEBI:15980"/>
    </ligand>
</feature>
<feature type="binding site" evidence="13">
    <location>
        <position position="61"/>
    </location>
    <ligand>
        <name>(R)-pantoate</name>
        <dbReference type="ChEBI" id="CHEBI:15980"/>
    </ligand>
</feature>
<evidence type="ECO:0000313" key="15">
    <source>
        <dbReference type="Proteomes" id="UP000264062"/>
    </source>
</evidence>
<dbReference type="Proteomes" id="UP000264062">
    <property type="component" value="Unassembled WGS sequence"/>
</dbReference>
<comment type="function">
    <text evidence="12 13">Catalyzes the condensation of pantoate with beta-alanine in an ATP-dependent reaction via a pantoyl-adenylate intermediate.</text>
</comment>
<dbReference type="AlphaFoldDB" id="A0A350HB83"/>
<evidence type="ECO:0000256" key="4">
    <source>
        <dbReference type="ARBA" id="ARBA00012219"/>
    </source>
</evidence>
<protein>
    <recommendedName>
        <fullName evidence="5 13">Pantothenate synthetase</fullName>
        <shortName evidence="13">PS</shortName>
        <ecNumber evidence="4 13">6.3.2.1</ecNumber>
    </recommendedName>
    <alternativeName>
        <fullName evidence="13">Pantoate--beta-alanine ligase</fullName>
    </alternativeName>
    <alternativeName>
        <fullName evidence="13">Pantoate-activating enzyme</fullName>
    </alternativeName>
</protein>
<dbReference type="PANTHER" id="PTHR21299:SF1">
    <property type="entry name" value="PANTOATE--BETA-ALANINE LIGASE"/>
    <property type="match status" value="1"/>
</dbReference>
<dbReference type="GO" id="GO:0004592">
    <property type="term" value="F:pantoate-beta-alanine ligase activity"/>
    <property type="evidence" value="ECO:0007669"/>
    <property type="project" value="UniProtKB-UniRule"/>
</dbReference>
<sequence>MKTIKKIKEMNKESGQLRSGKFTIGFVPTMGALHAGHISLVRKAKKMTDKVIVSIFVNPIQFGANEDFSKYPRPIKADMNILKREGADILFLPSANEMYRERITNISAEKYSSILCGMTRKNHFDGVLTVVAKLFNIVSPDFAFFGEKDYQQLTLVKRMASDLNFNVKIVQCPIVREKDKLAISSRNIYLSDKERREAPIIYNTLSFAKRLFKEGVKIDEIERISKKIIESDSSGRVDYIKIYEDKTLNEVTSKSRHCRIFAAVYFNRTRLIDNMGAER</sequence>
<dbReference type="EC" id="6.3.2.1" evidence="4 13"/>
<keyword evidence="6 13" id="KW-0963">Cytoplasm</keyword>
<dbReference type="Gene3D" id="3.40.50.620">
    <property type="entry name" value="HUPs"/>
    <property type="match status" value="1"/>
</dbReference>
<feature type="binding site" evidence="13">
    <location>
        <position position="61"/>
    </location>
    <ligand>
        <name>beta-alanine</name>
        <dbReference type="ChEBI" id="CHEBI:57966"/>
    </ligand>
</feature>
<accession>A0A350HB83</accession>
<dbReference type="InterPro" id="IPR014729">
    <property type="entry name" value="Rossmann-like_a/b/a_fold"/>
</dbReference>
<evidence type="ECO:0000256" key="10">
    <source>
        <dbReference type="ARBA" id="ARBA00022840"/>
    </source>
</evidence>
<dbReference type="NCBIfam" id="TIGR00125">
    <property type="entry name" value="cyt_tran_rel"/>
    <property type="match status" value="1"/>
</dbReference>
<comment type="miscellaneous">
    <text evidence="13">The reaction proceeds by a bi uni uni bi ping pong mechanism.</text>
</comment>
<evidence type="ECO:0000256" key="11">
    <source>
        <dbReference type="ARBA" id="ARBA00048258"/>
    </source>
</evidence>
<dbReference type="GO" id="GO:0005829">
    <property type="term" value="C:cytosol"/>
    <property type="evidence" value="ECO:0007669"/>
    <property type="project" value="TreeGrafter"/>
</dbReference>
<evidence type="ECO:0000256" key="9">
    <source>
        <dbReference type="ARBA" id="ARBA00022741"/>
    </source>
</evidence>
<dbReference type="InterPro" id="IPR003721">
    <property type="entry name" value="Pantoate_ligase"/>
</dbReference>
<dbReference type="CDD" id="cd00560">
    <property type="entry name" value="PanC"/>
    <property type="match status" value="1"/>
</dbReference>
<proteinExistence type="inferred from homology"/>